<dbReference type="OrthoDB" id="9802530at2"/>
<accession>A0A1T4XYJ4</accession>
<evidence type="ECO:0000313" key="3">
    <source>
        <dbReference type="Proteomes" id="UP000190286"/>
    </source>
</evidence>
<dbReference type="Proteomes" id="UP000190286">
    <property type="component" value="Unassembled WGS sequence"/>
</dbReference>
<name>A0A1T4XYJ4_9FIRM</name>
<feature type="domain" description="DUF3991" evidence="1">
    <location>
        <begin position="122"/>
        <end position="192"/>
    </location>
</feature>
<dbReference type="Pfam" id="PF13154">
    <property type="entry name" value="DUF3991"/>
    <property type="match status" value="1"/>
</dbReference>
<keyword evidence="3" id="KW-1185">Reference proteome</keyword>
<protein>
    <submittedName>
        <fullName evidence="2">Toprim-like</fullName>
    </submittedName>
</protein>
<dbReference type="STRING" id="745368.SAMN02745178_02523"/>
<organism evidence="2 3">
    <name type="scientific">Gemmiger formicilis</name>
    <dbReference type="NCBI Taxonomy" id="745368"/>
    <lineage>
        <taxon>Bacteria</taxon>
        <taxon>Bacillati</taxon>
        <taxon>Bacillota</taxon>
        <taxon>Clostridia</taxon>
        <taxon>Eubacteriales</taxon>
        <taxon>Gemmiger</taxon>
    </lineage>
</organism>
<dbReference type="Gene3D" id="3.40.1360.10">
    <property type="match status" value="1"/>
</dbReference>
<reference evidence="2 3" key="1">
    <citation type="submission" date="2017-02" db="EMBL/GenBank/DDBJ databases">
        <authorList>
            <person name="Peterson S.W."/>
        </authorList>
    </citation>
    <scope>NUCLEOTIDE SEQUENCE [LARGE SCALE GENOMIC DNA]</scope>
    <source>
        <strain evidence="2 3">ATCC 27749</strain>
    </source>
</reference>
<dbReference type="GeneID" id="93338958"/>
<dbReference type="EMBL" id="FUYF01000022">
    <property type="protein sequence ID" value="SKA94632.1"/>
    <property type="molecule type" value="Genomic_DNA"/>
</dbReference>
<dbReference type="RefSeq" id="WP_078785348.1">
    <property type="nucleotide sequence ID" value="NZ_FUYF01000022.1"/>
</dbReference>
<dbReference type="InterPro" id="IPR025054">
    <property type="entry name" value="DUF3991"/>
</dbReference>
<proteinExistence type="predicted"/>
<evidence type="ECO:0000259" key="1">
    <source>
        <dbReference type="Pfam" id="PF13154"/>
    </source>
</evidence>
<sequence length="314" mass="35230">MPRVSKEQVNAANRMTAIEFLRRYRPGSLVKSSARGEYQLAEHDSFKINGESSVWHWKSRDIGGKSALKYLIYVEGVPFVEAVQLLCEESPMYIPVQHEAVERERPPFRLPNPAPNNDRVTRYLLGRGISLPTIRYCIARKILYESAEYHNCVFLGKDPQGVPKYAALRGIYDYGKPFKREAPGSQKQYGFCIPPMQPGTTVAVFEAAIDAMAEMTLCGDAADKYRLSLGGVSSSGKEPLALQEFLRQHPEITTIELRLDNDAKGRMASVGIQKIYADRYAVHDLPPDIENGDYADMAKNNLMARTAAHRAVCR</sequence>
<dbReference type="AlphaFoldDB" id="A0A1T4XYJ4"/>
<gene>
    <name evidence="2" type="ORF">SAMN02745178_02523</name>
</gene>
<dbReference type="SUPFAM" id="SSF57783">
    <property type="entry name" value="Zinc beta-ribbon"/>
    <property type="match status" value="1"/>
</dbReference>
<evidence type="ECO:0000313" key="2">
    <source>
        <dbReference type="EMBL" id="SKA94632.1"/>
    </source>
</evidence>